<evidence type="ECO:0000256" key="6">
    <source>
        <dbReference type="SAM" id="Phobius"/>
    </source>
</evidence>
<dbReference type="Pfam" id="PF14378">
    <property type="entry name" value="PAP2_3"/>
    <property type="match status" value="1"/>
</dbReference>
<evidence type="ECO:0000259" key="7">
    <source>
        <dbReference type="Pfam" id="PF14378"/>
    </source>
</evidence>
<accession>A0A132B4W2</accession>
<dbReference type="InParanoid" id="A0A132B4W2"/>
<organism evidence="8 9">
    <name type="scientific">Mollisia scopiformis</name>
    <name type="common">Conifer needle endophyte fungus</name>
    <name type="synonym">Phialocephala scopiformis</name>
    <dbReference type="NCBI Taxonomy" id="149040"/>
    <lineage>
        <taxon>Eukaryota</taxon>
        <taxon>Fungi</taxon>
        <taxon>Dikarya</taxon>
        <taxon>Ascomycota</taxon>
        <taxon>Pezizomycotina</taxon>
        <taxon>Leotiomycetes</taxon>
        <taxon>Helotiales</taxon>
        <taxon>Mollisiaceae</taxon>
        <taxon>Mollisia</taxon>
    </lineage>
</organism>
<dbReference type="Proteomes" id="UP000070700">
    <property type="component" value="Unassembled WGS sequence"/>
</dbReference>
<feature type="transmembrane region" description="Helical" evidence="6">
    <location>
        <begin position="198"/>
        <end position="216"/>
    </location>
</feature>
<feature type="compositionally biased region" description="Basic and acidic residues" evidence="5">
    <location>
        <begin position="36"/>
        <end position="47"/>
    </location>
</feature>
<dbReference type="GO" id="GO:0016020">
    <property type="term" value="C:membrane"/>
    <property type="evidence" value="ECO:0007669"/>
    <property type="project" value="UniProtKB-SubCell"/>
</dbReference>
<dbReference type="InterPro" id="IPR052185">
    <property type="entry name" value="IPC_Synthase-Related"/>
</dbReference>
<evidence type="ECO:0000256" key="4">
    <source>
        <dbReference type="ARBA" id="ARBA00023136"/>
    </source>
</evidence>
<keyword evidence="2 6" id="KW-0812">Transmembrane</keyword>
<comment type="subcellular location">
    <subcellularLocation>
        <location evidence="1">Membrane</location>
        <topology evidence="1">Multi-pass membrane protein</topology>
    </subcellularLocation>
</comment>
<evidence type="ECO:0000256" key="3">
    <source>
        <dbReference type="ARBA" id="ARBA00022989"/>
    </source>
</evidence>
<dbReference type="PANTHER" id="PTHR31310:SF16">
    <property type="entry name" value="INOSITOLPHOSPHOTRANSFERASE AUR1_IPT1 DOMAIN-CONTAINING PROTEIN"/>
    <property type="match status" value="1"/>
</dbReference>
<feature type="region of interest" description="Disordered" evidence="5">
    <location>
        <begin position="36"/>
        <end position="64"/>
    </location>
</feature>
<protein>
    <recommendedName>
        <fullName evidence="7">Inositolphosphotransferase Aur1/Ipt1 domain-containing protein</fullName>
    </recommendedName>
</protein>
<evidence type="ECO:0000256" key="1">
    <source>
        <dbReference type="ARBA" id="ARBA00004141"/>
    </source>
</evidence>
<keyword evidence="9" id="KW-1185">Reference proteome</keyword>
<feature type="transmembrane region" description="Helical" evidence="6">
    <location>
        <begin position="283"/>
        <end position="301"/>
    </location>
</feature>
<feature type="transmembrane region" description="Helical" evidence="6">
    <location>
        <begin position="254"/>
        <end position="276"/>
    </location>
</feature>
<feature type="transmembrane region" description="Helical" evidence="6">
    <location>
        <begin position="307"/>
        <end position="332"/>
    </location>
</feature>
<dbReference type="AlphaFoldDB" id="A0A132B4W2"/>
<gene>
    <name evidence="8" type="ORF">LY89DRAFT_354453</name>
</gene>
<dbReference type="InterPro" id="IPR026841">
    <property type="entry name" value="Aur1/Ipt1"/>
</dbReference>
<keyword evidence="3 6" id="KW-1133">Transmembrane helix</keyword>
<keyword evidence="4 6" id="KW-0472">Membrane</keyword>
<feature type="compositionally biased region" description="Pro residues" evidence="5">
    <location>
        <begin position="50"/>
        <end position="60"/>
    </location>
</feature>
<sequence>MMSKNVVEPLGIALIFTTATIGNRRRESDLRYEKLLQPESSRPDERTPLLQPPHSLPPQPKSHSLQHWLPYPDTRQFHNNIPSRILRKFPFLLEIWYWALTYWPYQLARARTAVWINSDPDRKAAIFAQAERNAIRVLRIEEWLSINIEHGLQHFILTRCRYWVMTVLCDVYLSHIAVGVAFLGYAYTCFPREQYQRVRRSIFLNNILAFLIMSLYRCTPPRLMPSSHHFVDVLHPNPSNPGATPPSDWANNRFQLTIAAMPSLHFGTALLIGLSVARWGTHLWFSVLGYLYPVLMFVVVISTANHWVLDCVAGLCVVGLGWGLNWVVLLLVPVEQWCLWVLRVEKPGEVMRISGEDVQEGNEVVVVS</sequence>
<dbReference type="GeneID" id="28816681"/>
<dbReference type="CDD" id="cd03386">
    <property type="entry name" value="PAP2_Aur1_like"/>
    <property type="match status" value="1"/>
</dbReference>
<proteinExistence type="predicted"/>
<dbReference type="RefSeq" id="XP_018061800.1">
    <property type="nucleotide sequence ID" value="XM_018206955.1"/>
</dbReference>
<evidence type="ECO:0000256" key="2">
    <source>
        <dbReference type="ARBA" id="ARBA00022692"/>
    </source>
</evidence>
<dbReference type="PANTHER" id="PTHR31310">
    <property type="match status" value="1"/>
</dbReference>
<evidence type="ECO:0000313" key="8">
    <source>
        <dbReference type="EMBL" id="KUJ07445.1"/>
    </source>
</evidence>
<name>A0A132B4W2_MOLSC</name>
<dbReference type="EMBL" id="KQ947439">
    <property type="protein sequence ID" value="KUJ07445.1"/>
    <property type="molecule type" value="Genomic_DNA"/>
</dbReference>
<dbReference type="KEGG" id="psco:LY89DRAFT_354453"/>
<dbReference type="OrthoDB" id="2566866at2759"/>
<evidence type="ECO:0000313" key="9">
    <source>
        <dbReference type="Proteomes" id="UP000070700"/>
    </source>
</evidence>
<feature type="domain" description="Inositolphosphotransferase Aur1/Ipt1" evidence="7">
    <location>
        <begin position="137"/>
        <end position="323"/>
    </location>
</feature>
<evidence type="ECO:0000256" key="5">
    <source>
        <dbReference type="SAM" id="MobiDB-lite"/>
    </source>
</evidence>
<feature type="transmembrane region" description="Helical" evidence="6">
    <location>
        <begin position="162"/>
        <end position="186"/>
    </location>
</feature>
<reference evidence="8 9" key="1">
    <citation type="submission" date="2015-10" db="EMBL/GenBank/DDBJ databases">
        <title>Full genome of DAOMC 229536 Phialocephala scopiformis, a fungal endophyte of spruce producing the potent anti-insectan compound rugulosin.</title>
        <authorList>
            <consortium name="DOE Joint Genome Institute"/>
            <person name="Walker A.K."/>
            <person name="Frasz S.L."/>
            <person name="Seifert K.A."/>
            <person name="Miller J.D."/>
            <person name="Mondo S.J."/>
            <person name="Labutti K."/>
            <person name="Lipzen A."/>
            <person name="Dockter R."/>
            <person name="Kennedy M."/>
            <person name="Grigoriev I.V."/>
            <person name="Spatafora J.W."/>
        </authorList>
    </citation>
    <scope>NUCLEOTIDE SEQUENCE [LARGE SCALE GENOMIC DNA]</scope>
    <source>
        <strain evidence="8 9">CBS 120377</strain>
    </source>
</reference>